<evidence type="ECO:0000259" key="7">
    <source>
        <dbReference type="Pfam" id="PF02687"/>
    </source>
</evidence>
<reference evidence="9 10" key="1">
    <citation type="submission" date="2016-10" db="EMBL/GenBank/DDBJ databases">
        <authorList>
            <person name="de Groot N.N."/>
        </authorList>
    </citation>
    <scope>NUCLEOTIDE SEQUENCE [LARGE SCALE GENOMIC DNA]</scope>
    <source>
        <strain evidence="9 10">DSM 26130</strain>
    </source>
</reference>
<dbReference type="InterPro" id="IPR025857">
    <property type="entry name" value="MacB_PCD"/>
</dbReference>
<dbReference type="RefSeq" id="WP_093832966.1">
    <property type="nucleotide sequence ID" value="NZ_FOLQ01000020.1"/>
</dbReference>
<dbReference type="PANTHER" id="PTHR30572:SF18">
    <property type="entry name" value="ABC-TYPE MACROLIDE FAMILY EXPORT SYSTEM PERMEASE COMPONENT 2"/>
    <property type="match status" value="1"/>
</dbReference>
<keyword evidence="3 6" id="KW-0812">Transmembrane</keyword>
<sequence length="790" mass="88520">MLRNYLITTWRNLVRNRSYTLINLIGLALGLGVAIMLFWIVRFEYSFDRYHRNTGRLYQVRSHDKYGEANSHVPQGIIKALQTQFPGVAKAVSVKGTGNTVSVKIGQQVVNATGFFYAPPTLADMIDLVWLSGSPKQSLTAPNQVVLDEKTAQDWFGHNALGKTLRLDNVATLTVSGIIRNVKPNSMLPIRVLVSYATLPIVQAMYKNENHWGGGDSKFHGYVLLEPGALPTTIETGLNRLAARHRKESDYISYDLMPLPDAHFDTDIDAFNYTIAGWMVYTLAGIGVLLIGLAGINFINLATVQATQRSREIAVRKVLGSSRSQLISQFLGETALLVFLAIGLGSLLATQLIPFADRLLNTQVGQSTIWNGSTLLFLLSLGTLVTLLAGSYPALVLSGFQPVRVLRGRFSGPRRGISLRQTLVVVQFVIAQVLVICTLLGIKQIRYLYQEDLGFDKQAVVTVDMPERDNVVLRERFRQQLRQHPEIKDVAFGLTTPSSSHNWWWNTVRHRNLPNGEYTFRFQHVDTNYFQFFKIPLVAGRSWNRADTNTVAIINEKAARDLGFQTPERAIGERINLYYDKPFTILGVVKDYHSQSLRSSIVPHIFLYTDGNLQTASIRIDPQQTTKAIAHIEQYWKALFPNAYFRPTFLDQDLRAFYDDERKLANFLTLFAIVGIFIGCLGLFGLVSFVVTQRTKEIGVRKVLGASVAGIVALLSKDFLKLVLIAFMIASPIAYYAMSQFLKDYEYKITIEWWVFALAGLLGVSIALLTVSFQSVKAALMNPVNSLRSD</sequence>
<evidence type="ECO:0000313" key="9">
    <source>
        <dbReference type="EMBL" id="SFE84171.1"/>
    </source>
</evidence>
<dbReference type="Proteomes" id="UP000198598">
    <property type="component" value="Unassembled WGS sequence"/>
</dbReference>
<protein>
    <submittedName>
        <fullName evidence="9">MacB-like core domain-containing protein</fullName>
    </submittedName>
</protein>
<dbReference type="InterPro" id="IPR050250">
    <property type="entry name" value="Macrolide_Exporter_MacB"/>
</dbReference>
<dbReference type="GO" id="GO:0022857">
    <property type="term" value="F:transmembrane transporter activity"/>
    <property type="evidence" value="ECO:0007669"/>
    <property type="project" value="TreeGrafter"/>
</dbReference>
<name>A0A1I2DVA8_9BACT</name>
<keyword evidence="4 6" id="KW-1133">Transmembrane helix</keyword>
<feature type="domain" description="ABC3 transporter permease C-terminal" evidence="7">
    <location>
        <begin position="670"/>
        <end position="783"/>
    </location>
</feature>
<feature type="transmembrane region" description="Helical" evidence="6">
    <location>
        <begin position="667"/>
        <end position="691"/>
    </location>
</feature>
<evidence type="ECO:0000256" key="3">
    <source>
        <dbReference type="ARBA" id="ARBA00022692"/>
    </source>
</evidence>
<dbReference type="GO" id="GO:0005886">
    <property type="term" value="C:plasma membrane"/>
    <property type="evidence" value="ECO:0007669"/>
    <property type="project" value="UniProtKB-SubCell"/>
</dbReference>
<feature type="domain" description="MacB-like periplasmic core" evidence="8">
    <location>
        <begin position="480"/>
        <end position="624"/>
    </location>
</feature>
<dbReference type="OrthoDB" id="5933722at2"/>
<dbReference type="AlphaFoldDB" id="A0A1I2DVA8"/>
<gene>
    <name evidence="9" type="ORF">SAMN05216167_12074</name>
</gene>
<organism evidence="9 10">
    <name type="scientific">Spirosoma endophyticum</name>
    <dbReference type="NCBI Taxonomy" id="662367"/>
    <lineage>
        <taxon>Bacteria</taxon>
        <taxon>Pseudomonadati</taxon>
        <taxon>Bacteroidota</taxon>
        <taxon>Cytophagia</taxon>
        <taxon>Cytophagales</taxon>
        <taxon>Cytophagaceae</taxon>
        <taxon>Spirosoma</taxon>
    </lineage>
</organism>
<keyword evidence="2" id="KW-1003">Cell membrane</keyword>
<evidence type="ECO:0000256" key="1">
    <source>
        <dbReference type="ARBA" id="ARBA00004651"/>
    </source>
</evidence>
<keyword evidence="5 6" id="KW-0472">Membrane</keyword>
<evidence type="ECO:0000256" key="5">
    <source>
        <dbReference type="ARBA" id="ARBA00023136"/>
    </source>
</evidence>
<feature type="transmembrane region" description="Helical" evidence="6">
    <location>
        <begin position="375"/>
        <end position="400"/>
    </location>
</feature>
<feature type="transmembrane region" description="Helical" evidence="6">
    <location>
        <begin position="421"/>
        <end position="442"/>
    </location>
</feature>
<dbReference type="STRING" id="662367.SAMN05216167_12074"/>
<accession>A0A1I2DVA8</accession>
<dbReference type="EMBL" id="FOLQ01000020">
    <property type="protein sequence ID" value="SFE84171.1"/>
    <property type="molecule type" value="Genomic_DNA"/>
</dbReference>
<feature type="transmembrane region" description="Helical" evidence="6">
    <location>
        <begin position="278"/>
        <end position="301"/>
    </location>
</feature>
<feature type="transmembrane region" description="Helical" evidence="6">
    <location>
        <begin position="754"/>
        <end position="773"/>
    </location>
</feature>
<evidence type="ECO:0000256" key="2">
    <source>
        <dbReference type="ARBA" id="ARBA00022475"/>
    </source>
</evidence>
<dbReference type="InterPro" id="IPR003838">
    <property type="entry name" value="ABC3_permease_C"/>
</dbReference>
<evidence type="ECO:0000259" key="8">
    <source>
        <dbReference type="Pfam" id="PF12704"/>
    </source>
</evidence>
<evidence type="ECO:0000313" key="10">
    <source>
        <dbReference type="Proteomes" id="UP000198598"/>
    </source>
</evidence>
<feature type="domain" description="ABC3 transporter permease C-terminal" evidence="7">
    <location>
        <begin position="286"/>
        <end position="401"/>
    </location>
</feature>
<dbReference type="PANTHER" id="PTHR30572">
    <property type="entry name" value="MEMBRANE COMPONENT OF TRANSPORTER-RELATED"/>
    <property type="match status" value="1"/>
</dbReference>
<proteinExistence type="predicted"/>
<evidence type="ECO:0000256" key="4">
    <source>
        <dbReference type="ARBA" id="ARBA00022989"/>
    </source>
</evidence>
<dbReference type="Pfam" id="PF12704">
    <property type="entry name" value="MacB_PCD"/>
    <property type="match status" value="2"/>
</dbReference>
<feature type="transmembrane region" description="Helical" evidence="6">
    <location>
        <begin position="330"/>
        <end position="355"/>
    </location>
</feature>
<evidence type="ECO:0000256" key="6">
    <source>
        <dbReference type="SAM" id="Phobius"/>
    </source>
</evidence>
<feature type="transmembrane region" description="Helical" evidence="6">
    <location>
        <begin position="722"/>
        <end position="742"/>
    </location>
</feature>
<dbReference type="Pfam" id="PF02687">
    <property type="entry name" value="FtsX"/>
    <property type="match status" value="2"/>
</dbReference>
<feature type="transmembrane region" description="Helical" evidence="6">
    <location>
        <begin position="21"/>
        <end position="41"/>
    </location>
</feature>
<feature type="domain" description="MacB-like periplasmic core" evidence="8">
    <location>
        <begin position="20"/>
        <end position="238"/>
    </location>
</feature>
<keyword evidence="10" id="KW-1185">Reference proteome</keyword>
<comment type="subcellular location">
    <subcellularLocation>
        <location evidence="1">Cell membrane</location>
        <topology evidence="1">Multi-pass membrane protein</topology>
    </subcellularLocation>
</comment>